<dbReference type="STRING" id="768671.ThimaDRAFT_4268"/>
<gene>
    <name evidence="11" type="primary">mtgA</name>
    <name evidence="13" type="ORF">ThimaDRAFT_4268</name>
</gene>
<evidence type="ECO:0000256" key="1">
    <source>
        <dbReference type="ARBA" id="ARBA00022475"/>
    </source>
</evidence>
<dbReference type="PATRIC" id="fig|768671.3.peg.4503"/>
<comment type="subcellular location">
    <subcellularLocation>
        <location evidence="11">Cell inner membrane</location>
        <topology evidence="11">Single-pass membrane protein</topology>
    </subcellularLocation>
</comment>
<dbReference type="PANTHER" id="PTHR30400">
    <property type="entry name" value="MONOFUNCTIONAL BIOSYNTHETIC PEPTIDOGLYCAN TRANSGLYCOSYLASE"/>
    <property type="match status" value="1"/>
</dbReference>
<comment type="similarity">
    <text evidence="11">Belongs to the glycosyltransferase 51 family.</text>
</comment>
<evidence type="ECO:0000256" key="10">
    <source>
        <dbReference type="ARBA" id="ARBA00023316"/>
    </source>
</evidence>
<comment type="catalytic activity">
    <reaction evidence="11">
        <text>[GlcNAc-(1-&gt;4)-Mur2Ac(oyl-L-Ala-gamma-D-Glu-L-Lys-D-Ala-D-Ala)](n)-di-trans,octa-cis-undecaprenyl diphosphate + beta-D-GlcNAc-(1-&gt;4)-Mur2Ac(oyl-L-Ala-gamma-D-Glu-L-Lys-D-Ala-D-Ala)-di-trans,octa-cis-undecaprenyl diphosphate = [GlcNAc-(1-&gt;4)-Mur2Ac(oyl-L-Ala-gamma-D-Glu-L-Lys-D-Ala-D-Ala)](n+1)-di-trans,octa-cis-undecaprenyl diphosphate + di-trans,octa-cis-undecaprenyl diphosphate + H(+)</text>
        <dbReference type="Rhea" id="RHEA:23708"/>
        <dbReference type="Rhea" id="RHEA-COMP:9602"/>
        <dbReference type="Rhea" id="RHEA-COMP:9603"/>
        <dbReference type="ChEBI" id="CHEBI:15378"/>
        <dbReference type="ChEBI" id="CHEBI:58405"/>
        <dbReference type="ChEBI" id="CHEBI:60033"/>
        <dbReference type="ChEBI" id="CHEBI:78435"/>
        <dbReference type="EC" id="2.4.99.28"/>
    </reaction>
</comment>
<dbReference type="GO" id="GO:0009252">
    <property type="term" value="P:peptidoglycan biosynthetic process"/>
    <property type="evidence" value="ECO:0007669"/>
    <property type="project" value="UniProtKB-UniRule"/>
</dbReference>
<dbReference type="InterPro" id="IPR023346">
    <property type="entry name" value="Lysozyme-like_dom_sf"/>
</dbReference>
<evidence type="ECO:0000256" key="9">
    <source>
        <dbReference type="ARBA" id="ARBA00023136"/>
    </source>
</evidence>
<dbReference type="Proteomes" id="UP000005459">
    <property type="component" value="Unassembled WGS sequence"/>
</dbReference>
<dbReference type="InterPro" id="IPR001264">
    <property type="entry name" value="Glyco_trans_51"/>
</dbReference>
<protein>
    <recommendedName>
        <fullName evidence="11">Biosynthetic peptidoglycan transglycosylase</fullName>
        <ecNumber evidence="11">2.4.99.28</ecNumber>
    </recommendedName>
    <alternativeName>
        <fullName evidence="11">Glycan polymerase</fullName>
    </alternativeName>
    <alternativeName>
        <fullName evidence="11">Peptidoglycan glycosyltransferase MtgA</fullName>
        <shortName evidence="11">PGT</shortName>
    </alternativeName>
</protein>
<evidence type="ECO:0000256" key="8">
    <source>
        <dbReference type="ARBA" id="ARBA00022989"/>
    </source>
</evidence>
<evidence type="ECO:0000256" key="2">
    <source>
        <dbReference type="ARBA" id="ARBA00022519"/>
    </source>
</evidence>
<accession>F9UH01</accession>
<evidence type="ECO:0000313" key="14">
    <source>
        <dbReference type="Proteomes" id="UP000005459"/>
    </source>
</evidence>
<evidence type="ECO:0000256" key="4">
    <source>
        <dbReference type="ARBA" id="ARBA00022679"/>
    </source>
</evidence>
<dbReference type="PANTHER" id="PTHR30400:SF0">
    <property type="entry name" value="BIOSYNTHETIC PEPTIDOGLYCAN TRANSGLYCOSYLASE"/>
    <property type="match status" value="1"/>
</dbReference>
<reference evidence="13 14" key="1">
    <citation type="submission" date="2011-06" db="EMBL/GenBank/DDBJ databases">
        <title>The draft genome of Thiocapsa marina 5811.</title>
        <authorList>
            <consortium name="US DOE Joint Genome Institute (JGI-PGF)"/>
            <person name="Lucas S."/>
            <person name="Han J."/>
            <person name="Cheng J.-F."/>
            <person name="Goodwin L."/>
            <person name="Pitluck S."/>
            <person name="Peters L."/>
            <person name="Land M.L."/>
            <person name="Hauser L."/>
            <person name="Vogl K."/>
            <person name="Liu Z."/>
            <person name="Imhoff J."/>
            <person name="Thiel V."/>
            <person name="Frigaard N.-U."/>
            <person name="Bryant D."/>
            <person name="Woyke T.J."/>
        </authorList>
    </citation>
    <scope>NUCLEOTIDE SEQUENCE [LARGE SCALE GENOMIC DNA]</scope>
    <source>
        <strain evidence="13 14">5811</strain>
    </source>
</reference>
<dbReference type="AlphaFoldDB" id="F9UH01"/>
<dbReference type="NCBIfam" id="TIGR02070">
    <property type="entry name" value="mono_pep_trsgly"/>
    <property type="match status" value="1"/>
</dbReference>
<evidence type="ECO:0000256" key="5">
    <source>
        <dbReference type="ARBA" id="ARBA00022692"/>
    </source>
</evidence>
<evidence type="ECO:0000256" key="3">
    <source>
        <dbReference type="ARBA" id="ARBA00022676"/>
    </source>
</evidence>
<feature type="transmembrane region" description="Helical" evidence="11">
    <location>
        <begin position="12"/>
        <end position="37"/>
    </location>
</feature>
<dbReference type="InterPro" id="IPR011812">
    <property type="entry name" value="Pep_trsgly"/>
</dbReference>
<keyword evidence="6 11" id="KW-0133">Cell shape</keyword>
<evidence type="ECO:0000256" key="11">
    <source>
        <dbReference type="HAMAP-Rule" id="MF_00766"/>
    </source>
</evidence>
<comment type="function">
    <text evidence="11">Peptidoglycan polymerase that catalyzes glycan chain elongation from lipid-linked precursors.</text>
</comment>
<dbReference type="RefSeq" id="WP_007195140.1">
    <property type="nucleotide sequence ID" value="NZ_AFWV01000017.1"/>
</dbReference>
<sequence length="238" mass="26896">MAARKRRSRKLLLRRIGLGLAGLLALSVVLVLILRWVDPPASAFMMQRWISAHFEPGDPPYIFHEWVDWAVIPGPVKLAVIAAEDQRFPGHGGFDTIEIERAWQRFRAGERLRGASTISQQTAKNLFLWSGRDPIRKGLEVWFTLLIETLWPKERILEVYLNIAQLSPNTFGVGAASWRYFDRPVMALGASDAALIAAVLPNPNIYRLETPSATVKRRAGWIRRQMAQLGGVSYLDKL</sequence>
<evidence type="ECO:0000259" key="12">
    <source>
        <dbReference type="Pfam" id="PF00912"/>
    </source>
</evidence>
<dbReference type="InterPro" id="IPR036950">
    <property type="entry name" value="PBP_transglycosylase"/>
</dbReference>
<dbReference type="SUPFAM" id="SSF53955">
    <property type="entry name" value="Lysozyme-like"/>
    <property type="match status" value="1"/>
</dbReference>
<keyword evidence="9 11" id="KW-0472">Membrane</keyword>
<keyword evidence="14" id="KW-1185">Reference proteome</keyword>
<dbReference type="Pfam" id="PF00912">
    <property type="entry name" value="Transgly"/>
    <property type="match status" value="1"/>
</dbReference>
<evidence type="ECO:0000256" key="7">
    <source>
        <dbReference type="ARBA" id="ARBA00022984"/>
    </source>
</evidence>
<organism evidence="13 14">
    <name type="scientific">Thiocapsa marina 5811</name>
    <dbReference type="NCBI Taxonomy" id="768671"/>
    <lineage>
        <taxon>Bacteria</taxon>
        <taxon>Pseudomonadati</taxon>
        <taxon>Pseudomonadota</taxon>
        <taxon>Gammaproteobacteria</taxon>
        <taxon>Chromatiales</taxon>
        <taxon>Chromatiaceae</taxon>
        <taxon>Thiocapsa</taxon>
    </lineage>
</organism>
<name>F9UH01_9GAMM</name>
<keyword evidence="3 11" id="KW-0328">Glycosyltransferase</keyword>
<dbReference type="OrthoDB" id="9766909at2"/>
<dbReference type="UniPathway" id="UPA00219"/>
<dbReference type="eggNOG" id="COG0744">
    <property type="taxonomic scope" value="Bacteria"/>
</dbReference>
<dbReference type="GO" id="GO:0005886">
    <property type="term" value="C:plasma membrane"/>
    <property type="evidence" value="ECO:0007669"/>
    <property type="project" value="UniProtKB-SubCell"/>
</dbReference>
<proteinExistence type="inferred from homology"/>
<keyword evidence="7 11" id="KW-0573">Peptidoglycan synthesis</keyword>
<keyword evidence="5 11" id="KW-0812">Transmembrane</keyword>
<dbReference type="GO" id="GO:0071555">
    <property type="term" value="P:cell wall organization"/>
    <property type="evidence" value="ECO:0007669"/>
    <property type="project" value="UniProtKB-KW"/>
</dbReference>
<comment type="pathway">
    <text evidence="11">Cell wall biogenesis; peptidoglycan biosynthesis.</text>
</comment>
<keyword evidence="2 11" id="KW-0997">Cell inner membrane</keyword>
<keyword evidence="4 11" id="KW-0808">Transferase</keyword>
<dbReference type="GO" id="GO:0009274">
    <property type="term" value="C:peptidoglycan-based cell wall"/>
    <property type="evidence" value="ECO:0007669"/>
    <property type="project" value="InterPro"/>
</dbReference>
<dbReference type="GO" id="GO:0008955">
    <property type="term" value="F:peptidoglycan glycosyltransferase activity"/>
    <property type="evidence" value="ECO:0007669"/>
    <property type="project" value="UniProtKB-UniRule"/>
</dbReference>
<dbReference type="GO" id="GO:0016763">
    <property type="term" value="F:pentosyltransferase activity"/>
    <property type="evidence" value="ECO:0007669"/>
    <property type="project" value="InterPro"/>
</dbReference>
<dbReference type="EMBL" id="AFWV01000017">
    <property type="protein sequence ID" value="EGV16499.1"/>
    <property type="molecule type" value="Genomic_DNA"/>
</dbReference>
<evidence type="ECO:0000256" key="6">
    <source>
        <dbReference type="ARBA" id="ARBA00022960"/>
    </source>
</evidence>
<dbReference type="Gene3D" id="1.10.3810.10">
    <property type="entry name" value="Biosynthetic peptidoglycan transglycosylase-like"/>
    <property type="match status" value="1"/>
</dbReference>
<keyword evidence="10 11" id="KW-0961">Cell wall biogenesis/degradation</keyword>
<dbReference type="EC" id="2.4.99.28" evidence="11"/>
<keyword evidence="8 11" id="KW-1133">Transmembrane helix</keyword>
<feature type="domain" description="Glycosyl transferase family 51" evidence="12">
    <location>
        <begin position="64"/>
        <end position="226"/>
    </location>
</feature>
<dbReference type="GO" id="GO:0008360">
    <property type="term" value="P:regulation of cell shape"/>
    <property type="evidence" value="ECO:0007669"/>
    <property type="project" value="UniProtKB-KW"/>
</dbReference>
<evidence type="ECO:0000313" key="13">
    <source>
        <dbReference type="EMBL" id="EGV16499.1"/>
    </source>
</evidence>
<dbReference type="HAMAP" id="MF_00766">
    <property type="entry name" value="PGT_MtgA"/>
    <property type="match status" value="1"/>
</dbReference>
<keyword evidence="1 11" id="KW-1003">Cell membrane</keyword>